<evidence type="ECO:0000313" key="2">
    <source>
        <dbReference type="EMBL" id="KAF6821812.1"/>
    </source>
</evidence>
<evidence type="ECO:0000313" key="3">
    <source>
        <dbReference type="Proteomes" id="UP000654918"/>
    </source>
</evidence>
<sequence>MRVASFLSAGILAMGALAQTSGSCCTSNSLGQVNNHNDQTQACCSGGRWDGTECWISNLDALTSCCRGKGSAMCSF</sequence>
<evidence type="ECO:0000256" key="1">
    <source>
        <dbReference type="SAM" id="SignalP"/>
    </source>
</evidence>
<gene>
    <name evidence="2" type="ORF">CPLU01_12380</name>
</gene>
<accession>A0A8H6JZ70</accession>
<dbReference type="AlphaFoldDB" id="A0A8H6JZ70"/>
<name>A0A8H6JZ70_9PEZI</name>
<protein>
    <submittedName>
        <fullName evidence="2">Uncharacterized protein</fullName>
    </submittedName>
</protein>
<dbReference type="Proteomes" id="UP000654918">
    <property type="component" value="Unassembled WGS sequence"/>
</dbReference>
<keyword evidence="1" id="KW-0732">Signal</keyword>
<reference evidence="2" key="1">
    <citation type="journal article" date="2020" name="Phytopathology">
        <title>Genome Sequence Resources of Colletotrichum truncatum, C. plurivorum, C. musicola, and C. sojae: Four Species Pathogenic to Soybean (Glycine max).</title>
        <authorList>
            <person name="Rogerio F."/>
            <person name="Boufleur T.R."/>
            <person name="Ciampi-Guillardi M."/>
            <person name="Sukno S.A."/>
            <person name="Thon M.R."/>
            <person name="Massola Junior N.S."/>
            <person name="Baroncelli R."/>
        </authorList>
    </citation>
    <scope>NUCLEOTIDE SEQUENCE</scope>
    <source>
        <strain evidence="2">LFN00145</strain>
    </source>
</reference>
<feature type="signal peptide" evidence="1">
    <location>
        <begin position="1"/>
        <end position="18"/>
    </location>
</feature>
<feature type="chain" id="PRO_5034385589" evidence="1">
    <location>
        <begin position="19"/>
        <end position="76"/>
    </location>
</feature>
<dbReference type="EMBL" id="WIGO01000254">
    <property type="protein sequence ID" value="KAF6821812.1"/>
    <property type="molecule type" value="Genomic_DNA"/>
</dbReference>
<dbReference type="PROSITE" id="PS51257">
    <property type="entry name" value="PROKAR_LIPOPROTEIN"/>
    <property type="match status" value="1"/>
</dbReference>
<keyword evidence="3" id="KW-1185">Reference proteome</keyword>
<comment type="caution">
    <text evidence="2">The sequence shown here is derived from an EMBL/GenBank/DDBJ whole genome shotgun (WGS) entry which is preliminary data.</text>
</comment>
<organism evidence="2 3">
    <name type="scientific">Colletotrichum plurivorum</name>
    <dbReference type="NCBI Taxonomy" id="2175906"/>
    <lineage>
        <taxon>Eukaryota</taxon>
        <taxon>Fungi</taxon>
        <taxon>Dikarya</taxon>
        <taxon>Ascomycota</taxon>
        <taxon>Pezizomycotina</taxon>
        <taxon>Sordariomycetes</taxon>
        <taxon>Hypocreomycetidae</taxon>
        <taxon>Glomerellales</taxon>
        <taxon>Glomerellaceae</taxon>
        <taxon>Colletotrichum</taxon>
        <taxon>Colletotrichum orchidearum species complex</taxon>
    </lineage>
</organism>
<proteinExistence type="predicted"/>